<evidence type="ECO:0000259" key="3">
    <source>
        <dbReference type="Pfam" id="PF00685"/>
    </source>
</evidence>
<dbReference type="InterPro" id="IPR027417">
    <property type="entry name" value="P-loop_NTPase"/>
</dbReference>
<name>R7T7Y2_CAPTE</name>
<accession>R7T7Y2</accession>
<proteinExistence type="inferred from homology"/>
<dbReference type="Proteomes" id="UP000014760">
    <property type="component" value="Unassembled WGS sequence"/>
</dbReference>
<evidence type="ECO:0000256" key="1">
    <source>
        <dbReference type="ARBA" id="ARBA00005771"/>
    </source>
</evidence>
<keyword evidence="6" id="KW-1185">Reference proteome</keyword>
<reference evidence="6" key="1">
    <citation type="submission" date="2012-12" db="EMBL/GenBank/DDBJ databases">
        <authorList>
            <person name="Hellsten U."/>
            <person name="Grimwood J."/>
            <person name="Chapman J.A."/>
            <person name="Shapiro H."/>
            <person name="Aerts A."/>
            <person name="Otillar R.P."/>
            <person name="Terry A.Y."/>
            <person name="Boore J.L."/>
            <person name="Simakov O."/>
            <person name="Marletaz F."/>
            <person name="Cho S.-J."/>
            <person name="Edsinger-Gonzales E."/>
            <person name="Havlak P."/>
            <person name="Kuo D.-H."/>
            <person name="Larsson T."/>
            <person name="Lv J."/>
            <person name="Arendt D."/>
            <person name="Savage R."/>
            <person name="Osoegawa K."/>
            <person name="de Jong P."/>
            <person name="Lindberg D.R."/>
            <person name="Seaver E.C."/>
            <person name="Weisblat D.A."/>
            <person name="Putnam N.H."/>
            <person name="Grigoriev I.V."/>
            <person name="Rokhsar D.S."/>
        </authorList>
    </citation>
    <scope>NUCLEOTIDE SEQUENCE</scope>
    <source>
        <strain evidence="6">I ESC-2004</strain>
    </source>
</reference>
<dbReference type="SUPFAM" id="SSF52540">
    <property type="entry name" value="P-loop containing nucleoside triphosphate hydrolases"/>
    <property type="match status" value="1"/>
</dbReference>
<protein>
    <recommendedName>
        <fullName evidence="3">Sulfotransferase domain-containing protein</fullName>
    </recommendedName>
</protein>
<evidence type="ECO:0000313" key="6">
    <source>
        <dbReference type="Proteomes" id="UP000014760"/>
    </source>
</evidence>
<dbReference type="InterPro" id="IPR000863">
    <property type="entry name" value="Sulfotransferase_dom"/>
</dbReference>
<dbReference type="GO" id="GO:0008146">
    <property type="term" value="F:sulfotransferase activity"/>
    <property type="evidence" value="ECO:0007669"/>
    <property type="project" value="InterPro"/>
</dbReference>
<sequence>MAEPSVGHPTHTIPQEYVVGGFIMGEQLAMEETQKVLQRGEGPEYEVLIATYPRSGTARIVEIAWLLMNDINVKKAKEVPQGGRHMFLDLCDPTFKTVFGKPLPPVDYPLAKTHLPYHMMEKHAKRDTKIIVGFRNPKDNLVSIYHFYRMNRTLGNFTGTFSEFFQLVKDKHVMYGDIFDFCVGWWNIRDRPNTMYVNYEDLTEDPVREVRRMAEFLGKKVTDQEIIKIVEWTTFGNMAEEKSTNYDSIQHLLDFKISPYMRKGTVGDWKNHFNEEESKYIDEQDQKICAPLGLKFRYEL</sequence>
<evidence type="ECO:0000313" key="4">
    <source>
        <dbReference type="EMBL" id="ELT87535.1"/>
    </source>
</evidence>
<dbReference type="OMA" id="HILEYWY"/>
<reference evidence="5" key="3">
    <citation type="submission" date="2015-06" db="UniProtKB">
        <authorList>
            <consortium name="EnsemblMetazoa"/>
        </authorList>
    </citation>
    <scope>IDENTIFICATION</scope>
</reference>
<evidence type="ECO:0000256" key="2">
    <source>
        <dbReference type="ARBA" id="ARBA00022679"/>
    </source>
</evidence>
<reference evidence="4 6" key="2">
    <citation type="journal article" date="2013" name="Nature">
        <title>Insights into bilaterian evolution from three spiralian genomes.</title>
        <authorList>
            <person name="Simakov O."/>
            <person name="Marletaz F."/>
            <person name="Cho S.J."/>
            <person name="Edsinger-Gonzales E."/>
            <person name="Havlak P."/>
            <person name="Hellsten U."/>
            <person name="Kuo D.H."/>
            <person name="Larsson T."/>
            <person name="Lv J."/>
            <person name="Arendt D."/>
            <person name="Savage R."/>
            <person name="Osoegawa K."/>
            <person name="de Jong P."/>
            <person name="Grimwood J."/>
            <person name="Chapman J.A."/>
            <person name="Shapiro H."/>
            <person name="Aerts A."/>
            <person name="Otillar R.P."/>
            <person name="Terry A.Y."/>
            <person name="Boore J.L."/>
            <person name="Grigoriev I.V."/>
            <person name="Lindberg D.R."/>
            <person name="Seaver E.C."/>
            <person name="Weisblat D.A."/>
            <person name="Putnam N.H."/>
            <person name="Rokhsar D.S."/>
        </authorList>
    </citation>
    <scope>NUCLEOTIDE SEQUENCE</scope>
    <source>
        <strain evidence="4 6">I ESC-2004</strain>
    </source>
</reference>
<dbReference type="Pfam" id="PF00685">
    <property type="entry name" value="Sulfotransfer_1"/>
    <property type="match status" value="1"/>
</dbReference>
<dbReference type="PANTHER" id="PTHR11783">
    <property type="entry name" value="SULFOTRANSFERASE SULT"/>
    <property type="match status" value="1"/>
</dbReference>
<gene>
    <name evidence="4" type="ORF">CAPTEDRAFT_18425</name>
</gene>
<dbReference type="EMBL" id="AMQN01015836">
    <property type="status" value="NOT_ANNOTATED_CDS"/>
    <property type="molecule type" value="Genomic_DNA"/>
</dbReference>
<dbReference type="AlphaFoldDB" id="R7T7Y2"/>
<comment type="similarity">
    <text evidence="1">Belongs to the sulfotransferase 1 family.</text>
</comment>
<dbReference type="OrthoDB" id="205623at2759"/>
<dbReference type="EMBL" id="KB312277">
    <property type="protein sequence ID" value="ELT87535.1"/>
    <property type="molecule type" value="Genomic_DNA"/>
</dbReference>
<feature type="domain" description="Sulfotransferase" evidence="3">
    <location>
        <begin position="46"/>
        <end position="283"/>
    </location>
</feature>
<dbReference type="HOGENOM" id="CLU_027239_1_2_1"/>
<dbReference type="Gene3D" id="3.40.50.300">
    <property type="entry name" value="P-loop containing nucleotide triphosphate hydrolases"/>
    <property type="match status" value="1"/>
</dbReference>
<evidence type="ECO:0000313" key="5">
    <source>
        <dbReference type="EnsemblMetazoa" id="CapteP18425"/>
    </source>
</evidence>
<organism evidence="4">
    <name type="scientific">Capitella teleta</name>
    <name type="common">Polychaete worm</name>
    <dbReference type="NCBI Taxonomy" id="283909"/>
    <lineage>
        <taxon>Eukaryota</taxon>
        <taxon>Metazoa</taxon>
        <taxon>Spiralia</taxon>
        <taxon>Lophotrochozoa</taxon>
        <taxon>Annelida</taxon>
        <taxon>Polychaeta</taxon>
        <taxon>Sedentaria</taxon>
        <taxon>Scolecida</taxon>
        <taxon>Capitellidae</taxon>
        <taxon>Capitella</taxon>
    </lineage>
</organism>
<dbReference type="EnsemblMetazoa" id="CapteT18425">
    <property type="protein sequence ID" value="CapteP18425"/>
    <property type="gene ID" value="CapteG18425"/>
</dbReference>
<keyword evidence="2" id="KW-0808">Transferase</keyword>